<evidence type="ECO:0000256" key="1">
    <source>
        <dbReference type="ARBA" id="ARBA00008889"/>
    </source>
</evidence>
<dbReference type="AlphaFoldDB" id="A0AAU7QS19"/>
<sequence>MVKNNIKKFIFLLRKKKIIYFLNIKNIKSKFILKIRKKFYKKNIIMKTIKNSIYKKYINNKKLLNNKIIKNNLTILIYKKSIYDIENNFSYPINIIYKFKKKYKIFNKLIKAIYLKNKIYYKKKDFILINNLKNKKKLFNKLNYILIFNIYNLLYNIKHYIYNIITLLLFLKNVKKT</sequence>
<protein>
    <recommendedName>
        <fullName evidence="4">50S ribosomal protein L10</fullName>
    </recommendedName>
</protein>
<dbReference type="InterPro" id="IPR043141">
    <property type="entry name" value="Ribosomal_uL10-like_sf"/>
</dbReference>
<evidence type="ECO:0000256" key="2">
    <source>
        <dbReference type="SAM" id="Phobius"/>
    </source>
</evidence>
<proteinExistence type="inferred from homology"/>
<keyword evidence="2" id="KW-0472">Membrane</keyword>
<dbReference type="Gene3D" id="3.30.70.1730">
    <property type="match status" value="1"/>
</dbReference>
<evidence type="ECO:0008006" key="4">
    <source>
        <dbReference type="Google" id="ProtNLM"/>
    </source>
</evidence>
<comment type="similarity">
    <text evidence="1">Belongs to the universal ribosomal protein uL10 family.</text>
</comment>
<gene>
    <name evidence="3" type="ORF">ABNO60_00455</name>
</gene>
<name>A0AAU7QS19_9FLAO</name>
<keyword evidence="2" id="KW-1133">Transmembrane helix</keyword>
<reference evidence="3" key="1">
    <citation type="submission" date="2024-06" db="EMBL/GenBank/DDBJ databases">
        <title>Diversity, functionality, and evolutionary history of bacterial symbionts in false click beetles (Coleoptera, Throscidae).</title>
        <authorList>
            <person name="Wierz J.C."/>
            <person name="Malm H."/>
            <person name="Kaltenpoth M."/>
            <person name="Engl T."/>
        </authorList>
    </citation>
    <scope>NUCLEOTIDE SEQUENCE</scope>
    <source>
        <strain evidence="3">Tcar</strain>
    </source>
</reference>
<dbReference type="EMBL" id="CP157896">
    <property type="protein sequence ID" value="XBT18609.1"/>
    <property type="molecule type" value="Genomic_DNA"/>
</dbReference>
<feature type="transmembrane region" description="Helical" evidence="2">
    <location>
        <begin position="142"/>
        <end position="171"/>
    </location>
</feature>
<accession>A0AAU7QS19</accession>
<dbReference type="SUPFAM" id="SSF160369">
    <property type="entry name" value="Ribosomal protein L10-like"/>
    <property type="match status" value="1"/>
</dbReference>
<organism evidence="3">
    <name type="scientific">Candidatus Shikimatogenerans sp. Tcar</name>
    <dbReference type="NCBI Taxonomy" id="3158565"/>
    <lineage>
        <taxon>Bacteria</taxon>
        <taxon>Pseudomonadati</taxon>
        <taxon>Bacteroidota</taxon>
        <taxon>Flavobacteriia</taxon>
        <taxon>Flavobacteriales</taxon>
        <taxon>Candidatus Shikimatogenerans</taxon>
    </lineage>
</organism>
<evidence type="ECO:0000313" key="3">
    <source>
        <dbReference type="EMBL" id="XBT18609.1"/>
    </source>
</evidence>
<keyword evidence="2" id="KW-0812">Transmembrane</keyword>